<feature type="region of interest" description="Disordered" evidence="3">
    <location>
        <begin position="1"/>
        <end position="25"/>
    </location>
</feature>
<proteinExistence type="predicted"/>
<dbReference type="OrthoDB" id="630895at2759"/>
<gene>
    <name evidence="4" type="ORF">CCACVL1_23892</name>
</gene>
<reference evidence="4 5" key="1">
    <citation type="submission" date="2013-09" db="EMBL/GenBank/DDBJ databases">
        <title>Corchorus capsularis genome sequencing.</title>
        <authorList>
            <person name="Alam M."/>
            <person name="Haque M.S."/>
            <person name="Islam M.S."/>
            <person name="Emdad E.M."/>
            <person name="Islam M.M."/>
            <person name="Ahmed B."/>
            <person name="Halim A."/>
            <person name="Hossen Q.M.M."/>
            <person name="Hossain M.Z."/>
            <person name="Ahmed R."/>
            <person name="Khan M.M."/>
            <person name="Islam R."/>
            <person name="Rashid M.M."/>
            <person name="Khan S.A."/>
            <person name="Rahman M.S."/>
            <person name="Alam M."/>
        </authorList>
    </citation>
    <scope>NUCLEOTIDE SEQUENCE [LARGE SCALE GENOMIC DNA]</scope>
    <source>
        <strain evidence="5">cv. CVL-1</strain>
        <tissue evidence="4">Whole seedling</tissue>
    </source>
</reference>
<dbReference type="STRING" id="210143.A0A1R3GRU2"/>
<keyword evidence="2" id="KW-0442">Lipid degradation</keyword>
<keyword evidence="1" id="KW-0378">Hydrolase</keyword>
<dbReference type="EMBL" id="AWWV01013647">
    <property type="protein sequence ID" value="OMO60767.1"/>
    <property type="molecule type" value="Genomic_DNA"/>
</dbReference>
<dbReference type="GO" id="GO:0004620">
    <property type="term" value="F:phospholipase activity"/>
    <property type="evidence" value="ECO:0007669"/>
    <property type="project" value="TreeGrafter"/>
</dbReference>
<dbReference type="AlphaFoldDB" id="A0A1R3GRU2"/>
<dbReference type="GO" id="GO:0016020">
    <property type="term" value="C:membrane"/>
    <property type="evidence" value="ECO:0007669"/>
    <property type="project" value="TreeGrafter"/>
</dbReference>
<evidence type="ECO:0000256" key="3">
    <source>
        <dbReference type="SAM" id="MobiDB-lite"/>
    </source>
</evidence>
<sequence length="531" mass="59495">MAMEEKAMSGGLRRSSSAPLMNRRPPQELLDGLRRFSMMHSLNIRQSRSCLVSEIWSSTIVPHLRITRLNAPIPCGAGFGYHPGGWGKSPVYEIPAWTSSAPPDSDEQKYDQPKAKDSNMLIMCLCVLAKDSKSLVLVTVPFDGILFDKGTIKRSGICSITATVDVADSALLVCISSDALAMSILSRRHPERETRRETDNGAFETPEAARLECSQPHAPEELVSKLRVVVELAFVSDTFAMLNKDVLRSLKMLCVNRNPEVQRLALFAIENLAFCLENRCILVTSESFRELLMRLTTFYDAFFKYPAKPKLTDNSRGKLGIEKQPFQLTDFTATGIEKIIHGHIEKETKATRVYVGEMDFVYQERKGGWRYVDTGQVLIESVCSVDGVEALSTLLPMLPEMQYFQFNPVLFNRSIFPFIRSDLQGTTIAFLLLMGLVGAMHVQNLCSITATADLCRYCVVSPRTVSPALFHVHPALFRPDTSDLTQFEYSAGCLPIRSERILVAARIAFNLFVDISRSWKDCLHWSLNGKL</sequence>
<evidence type="ECO:0000313" key="5">
    <source>
        <dbReference type="Proteomes" id="UP000188268"/>
    </source>
</evidence>
<keyword evidence="2" id="KW-0443">Lipid metabolism</keyword>
<evidence type="ECO:0000256" key="1">
    <source>
        <dbReference type="ARBA" id="ARBA00022801"/>
    </source>
</evidence>
<accession>A0A1R3GRU2</accession>
<dbReference type="Gramene" id="OMO60767">
    <property type="protein sequence ID" value="OMO60767"/>
    <property type="gene ID" value="CCACVL1_23892"/>
</dbReference>
<keyword evidence="5" id="KW-1185">Reference proteome</keyword>
<dbReference type="GO" id="GO:0016042">
    <property type="term" value="P:lipid catabolic process"/>
    <property type="evidence" value="ECO:0007669"/>
    <property type="project" value="UniProtKB-KW"/>
</dbReference>
<name>A0A1R3GRU2_COCAP</name>
<evidence type="ECO:0000256" key="2">
    <source>
        <dbReference type="ARBA" id="ARBA00022963"/>
    </source>
</evidence>
<evidence type="ECO:0000313" key="4">
    <source>
        <dbReference type="EMBL" id="OMO60767.1"/>
    </source>
</evidence>
<dbReference type="GO" id="GO:0006631">
    <property type="term" value="P:fatty acid metabolic process"/>
    <property type="evidence" value="ECO:0007669"/>
    <property type="project" value="TreeGrafter"/>
</dbReference>
<comment type="caution">
    <text evidence="4">The sequence shown here is derived from an EMBL/GenBank/DDBJ whole genome shotgun (WGS) entry which is preliminary data.</text>
</comment>
<dbReference type="PANTHER" id="PTHR24185:SF1">
    <property type="entry name" value="CALCIUM-INDEPENDENT PHOSPHOLIPASE A2-GAMMA"/>
    <property type="match status" value="1"/>
</dbReference>
<dbReference type="PANTHER" id="PTHR24185">
    <property type="entry name" value="CALCIUM-INDEPENDENT PHOSPHOLIPASE A2-GAMMA"/>
    <property type="match status" value="1"/>
</dbReference>
<organism evidence="4 5">
    <name type="scientific">Corchorus capsularis</name>
    <name type="common">Jute</name>
    <dbReference type="NCBI Taxonomy" id="210143"/>
    <lineage>
        <taxon>Eukaryota</taxon>
        <taxon>Viridiplantae</taxon>
        <taxon>Streptophyta</taxon>
        <taxon>Embryophyta</taxon>
        <taxon>Tracheophyta</taxon>
        <taxon>Spermatophyta</taxon>
        <taxon>Magnoliopsida</taxon>
        <taxon>eudicotyledons</taxon>
        <taxon>Gunneridae</taxon>
        <taxon>Pentapetalae</taxon>
        <taxon>rosids</taxon>
        <taxon>malvids</taxon>
        <taxon>Malvales</taxon>
        <taxon>Malvaceae</taxon>
        <taxon>Grewioideae</taxon>
        <taxon>Apeibeae</taxon>
        <taxon>Corchorus</taxon>
    </lineage>
</organism>
<dbReference type="Proteomes" id="UP000188268">
    <property type="component" value="Unassembled WGS sequence"/>
</dbReference>
<protein>
    <submittedName>
        <fullName evidence="4">Patatin family protein</fullName>
    </submittedName>
</protein>